<dbReference type="EMBL" id="CP034413">
    <property type="protein sequence ID" value="QCI60605.1"/>
    <property type="molecule type" value="Genomic_DNA"/>
</dbReference>
<evidence type="ECO:0000313" key="4">
    <source>
        <dbReference type="EMBL" id="QCI60605.1"/>
    </source>
</evidence>
<evidence type="ECO:0000256" key="1">
    <source>
        <dbReference type="ARBA" id="ARBA00022630"/>
    </source>
</evidence>
<name>A0A4D7AS10_9FIRM</name>
<organism evidence="4 5">
    <name type="scientific">Dysosmobacter welbionis</name>
    <dbReference type="NCBI Taxonomy" id="2093857"/>
    <lineage>
        <taxon>Bacteria</taxon>
        <taxon>Bacillati</taxon>
        <taxon>Bacillota</taxon>
        <taxon>Clostridia</taxon>
        <taxon>Eubacteriales</taxon>
        <taxon>Oscillospiraceae</taxon>
        <taxon>Dysosmobacter</taxon>
    </lineage>
</organism>
<dbReference type="Proteomes" id="UP000298642">
    <property type="component" value="Chromosome"/>
</dbReference>
<accession>A0A4D7AS10</accession>
<feature type="domain" description="NADH:flavin oxidoreductase/NADH oxidase N-terminal" evidence="3">
    <location>
        <begin position="6"/>
        <end position="122"/>
    </location>
</feature>
<evidence type="ECO:0000256" key="2">
    <source>
        <dbReference type="ARBA" id="ARBA00023002"/>
    </source>
</evidence>
<protein>
    <recommendedName>
        <fullName evidence="3">NADH:flavin oxidoreductase/NADH oxidase N-terminal domain-containing protein</fullName>
    </recommendedName>
</protein>
<sequence>MRCQKLFEKGCIGGVEIRNRVAMTAMGNGLASWDGEVSLELIRFYEDRARGGCGLIFTEFTRMDETSGACNPNQLCIATRKHIRSTERVRCHGARIFVQLYHGGRETLSVLNDGKQPMAPSAILNSAWRS</sequence>
<evidence type="ECO:0000313" key="5">
    <source>
        <dbReference type="Proteomes" id="UP000298642"/>
    </source>
</evidence>
<dbReference type="PANTHER" id="PTHR43656:SF2">
    <property type="entry name" value="BINDING OXIDOREDUCTASE, PUTATIVE (AFU_ORTHOLOGUE AFUA_2G08260)-RELATED"/>
    <property type="match status" value="1"/>
</dbReference>
<dbReference type="Gene3D" id="3.20.20.70">
    <property type="entry name" value="Aldolase class I"/>
    <property type="match status" value="1"/>
</dbReference>
<dbReference type="SUPFAM" id="SSF51395">
    <property type="entry name" value="FMN-linked oxidoreductases"/>
    <property type="match status" value="1"/>
</dbReference>
<proteinExistence type="predicted"/>
<gene>
    <name evidence="4" type="ORF">EIO64_16505</name>
</gene>
<dbReference type="RefSeq" id="WP_136891661.1">
    <property type="nucleotide sequence ID" value="NZ_CP034413.3"/>
</dbReference>
<dbReference type="KEGG" id="obj:EIO64_16505"/>
<dbReference type="GO" id="GO:0010181">
    <property type="term" value="F:FMN binding"/>
    <property type="evidence" value="ECO:0007669"/>
    <property type="project" value="InterPro"/>
</dbReference>
<dbReference type="PANTHER" id="PTHR43656">
    <property type="entry name" value="BINDING OXIDOREDUCTASE, PUTATIVE (AFU_ORTHOLOGUE AFUA_2G08260)-RELATED"/>
    <property type="match status" value="1"/>
</dbReference>
<dbReference type="GO" id="GO:0016491">
    <property type="term" value="F:oxidoreductase activity"/>
    <property type="evidence" value="ECO:0007669"/>
    <property type="project" value="UniProtKB-KW"/>
</dbReference>
<keyword evidence="5" id="KW-1185">Reference proteome</keyword>
<keyword evidence="2" id="KW-0560">Oxidoreductase</keyword>
<keyword evidence="1" id="KW-0285">Flavoprotein</keyword>
<evidence type="ECO:0000259" key="3">
    <source>
        <dbReference type="Pfam" id="PF00724"/>
    </source>
</evidence>
<dbReference type="Pfam" id="PF00724">
    <property type="entry name" value="Oxidored_FMN"/>
    <property type="match status" value="1"/>
</dbReference>
<dbReference type="InterPro" id="IPR001155">
    <property type="entry name" value="OxRdtase_FMN_N"/>
</dbReference>
<reference evidence="5" key="1">
    <citation type="submission" date="2018-12" db="EMBL/GenBank/DDBJ databases">
        <title>Dusodibacter welbiota gen. nov., sp. nov., isolated from human faeces and emended description of the Oscillibacter genus.</title>
        <authorList>
            <person name="Le Roy T."/>
            <person name="Van der Smissen P."/>
            <person name="Delzenne N."/>
            <person name="Muccioli G."/>
            <person name="Collet J.F."/>
            <person name="Cani P.D."/>
        </authorList>
    </citation>
    <scope>NUCLEOTIDE SEQUENCE [LARGE SCALE GENOMIC DNA]</scope>
    <source>
        <strain evidence="5">J115</strain>
    </source>
</reference>
<dbReference type="InterPro" id="IPR013785">
    <property type="entry name" value="Aldolase_TIM"/>
</dbReference>
<dbReference type="AlphaFoldDB" id="A0A4D7AS10"/>
<dbReference type="InterPro" id="IPR051799">
    <property type="entry name" value="NADH_flavin_oxidoreductase"/>
</dbReference>
<dbReference type="GeneID" id="98003708"/>